<dbReference type="EMBL" id="MT141947">
    <property type="protein sequence ID" value="QJA72383.1"/>
    <property type="molecule type" value="Genomic_DNA"/>
</dbReference>
<dbReference type="SUPFAM" id="SSF46785">
    <property type="entry name" value="Winged helix' DNA-binding domain"/>
    <property type="match status" value="1"/>
</dbReference>
<organism evidence="1">
    <name type="scientific">viral metagenome</name>
    <dbReference type="NCBI Taxonomy" id="1070528"/>
    <lineage>
        <taxon>unclassified sequences</taxon>
        <taxon>metagenomes</taxon>
        <taxon>organismal metagenomes</taxon>
    </lineage>
</organism>
<sequence>MSKPSITPTVSGFTFEWTEEAIKIDASRLRSRDSRVEAEIVISNLKNGNKLLAPSHYNFTARATIKKLETDMTAIFPSVSWLTILGQLTGYLVEKARTGEETVEIDNENDVSPPGFLLYPLILDEIPTAIFGDKGSNKSTMALVIAACLSLPWHDNQLGLIAPPKPKKVLLLDWEQEKRIVIWQTRCLARGMELGTIPLFYRRCYVPLADDIDQIKKHIDATAAEFLIIDSLGPAAGGELNRPDIALSFFNAYRSLKIPSLILAQNSKDQESKKKSIFGSTFFTYLSRSVWEIQKAQEPDSDDMDIALYHRESNYTKLFGTLAFHLTKSNESITITKINPDSIDEFVQRLSTNRKILVALKAGRLSTQELVEQLDVKRATIDVALGRLKKVNKITGDSSGWGLLYECI</sequence>
<dbReference type="InterPro" id="IPR027417">
    <property type="entry name" value="P-loop_NTPase"/>
</dbReference>
<dbReference type="AlphaFoldDB" id="A0A6M3JR03"/>
<reference evidence="1" key="1">
    <citation type="submission" date="2020-03" db="EMBL/GenBank/DDBJ databases">
        <title>The deep terrestrial virosphere.</title>
        <authorList>
            <person name="Holmfeldt K."/>
            <person name="Nilsson E."/>
            <person name="Simone D."/>
            <person name="Lopez-Fernandez M."/>
            <person name="Wu X."/>
            <person name="de Brujin I."/>
            <person name="Lundin D."/>
            <person name="Andersson A."/>
            <person name="Bertilsson S."/>
            <person name="Dopson M."/>
        </authorList>
    </citation>
    <scope>NUCLEOTIDE SEQUENCE</scope>
    <source>
        <strain evidence="1">MM415A02778</strain>
        <strain evidence="2">MM415B03683</strain>
    </source>
</reference>
<name>A0A6M3JR03_9ZZZZ</name>
<gene>
    <name evidence="1" type="ORF">MM415A02778_0008</name>
    <name evidence="2" type="ORF">MM415B03683_0008</name>
</gene>
<evidence type="ECO:0000313" key="2">
    <source>
        <dbReference type="EMBL" id="QJA95008.1"/>
    </source>
</evidence>
<accession>A0A6M3JR03</accession>
<dbReference type="Pfam" id="PF13481">
    <property type="entry name" value="AAA_25"/>
    <property type="match status" value="1"/>
</dbReference>
<dbReference type="SUPFAM" id="SSF52540">
    <property type="entry name" value="P-loop containing nucleoside triphosphate hydrolases"/>
    <property type="match status" value="1"/>
</dbReference>
<protein>
    <submittedName>
        <fullName evidence="1">Putative ATPase domain containing protein</fullName>
    </submittedName>
</protein>
<evidence type="ECO:0000313" key="1">
    <source>
        <dbReference type="EMBL" id="QJA72383.1"/>
    </source>
</evidence>
<dbReference type="EMBL" id="MT143278">
    <property type="protein sequence ID" value="QJA95008.1"/>
    <property type="molecule type" value="Genomic_DNA"/>
</dbReference>
<dbReference type="Gene3D" id="3.40.50.300">
    <property type="entry name" value="P-loop containing nucleotide triphosphate hydrolases"/>
    <property type="match status" value="1"/>
</dbReference>
<dbReference type="InterPro" id="IPR036390">
    <property type="entry name" value="WH_DNA-bd_sf"/>
</dbReference>
<proteinExistence type="predicted"/>